<gene>
    <name evidence="11" type="primary">LOC107273027</name>
</gene>
<dbReference type="PROSITE" id="PS00521">
    <property type="entry name" value="P5CR"/>
    <property type="match status" value="1"/>
</dbReference>
<dbReference type="EC" id="1.5.1.2" evidence="3 7"/>
<evidence type="ECO:0000256" key="6">
    <source>
        <dbReference type="ARBA" id="ARBA00023002"/>
    </source>
</evidence>
<evidence type="ECO:0000313" key="11">
    <source>
        <dbReference type="RefSeq" id="XP_015606300.1"/>
    </source>
</evidence>
<dbReference type="SUPFAM" id="SSF51735">
    <property type="entry name" value="NAD(P)-binding Rossmann-fold domains"/>
    <property type="match status" value="1"/>
</dbReference>
<dbReference type="InterPro" id="IPR029036">
    <property type="entry name" value="P5CR_dimer"/>
</dbReference>
<evidence type="ECO:0000256" key="5">
    <source>
        <dbReference type="ARBA" id="ARBA00022857"/>
    </source>
</evidence>
<evidence type="ECO:0000256" key="4">
    <source>
        <dbReference type="ARBA" id="ARBA00022650"/>
    </source>
</evidence>
<dbReference type="PANTHER" id="PTHR11645:SF69">
    <property type="entry name" value="PYRROLINE-5-CARBOXYLATE REDUCTASE"/>
    <property type="match status" value="1"/>
</dbReference>
<evidence type="ECO:0000256" key="7">
    <source>
        <dbReference type="RuleBase" id="RU003903"/>
    </source>
</evidence>
<proteinExistence type="inferred from homology"/>
<dbReference type="FunFam" id="1.10.3730.10:FF:000001">
    <property type="entry name" value="Pyrroline-5-carboxylate reductase"/>
    <property type="match status" value="1"/>
</dbReference>
<dbReference type="HAMAP" id="MF_01925">
    <property type="entry name" value="P5C_reductase"/>
    <property type="match status" value="1"/>
</dbReference>
<evidence type="ECO:0000259" key="8">
    <source>
        <dbReference type="Pfam" id="PF03807"/>
    </source>
</evidence>
<dbReference type="KEGG" id="ccin:107273027"/>
<dbReference type="GO" id="GO:0004735">
    <property type="term" value="F:pyrroline-5-carboxylate reductase activity"/>
    <property type="evidence" value="ECO:0007669"/>
    <property type="project" value="UniProtKB-EC"/>
</dbReference>
<name>A0AAJ7CB11_CEPCN</name>
<dbReference type="InterPro" id="IPR036291">
    <property type="entry name" value="NAD(P)-bd_dom_sf"/>
</dbReference>
<dbReference type="PANTHER" id="PTHR11645">
    <property type="entry name" value="PYRROLINE-5-CARBOXYLATE REDUCTASE"/>
    <property type="match status" value="1"/>
</dbReference>
<evidence type="ECO:0000256" key="3">
    <source>
        <dbReference type="ARBA" id="ARBA00012855"/>
    </source>
</evidence>
<dbReference type="InterPro" id="IPR028939">
    <property type="entry name" value="P5C_Rdtase_cat_N"/>
</dbReference>
<dbReference type="Gene3D" id="1.10.3730.10">
    <property type="entry name" value="ProC C-terminal domain-like"/>
    <property type="match status" value="1"/>
</dbReference>
<dbReference type="AlphaFoldDB" id="A0AAJ7CB11"/>
<evidence type="ECO:0000256" key="1">
    <source>
        <dbReference type="ARBA" id="ARBA00005205"/>
    </source>
</evidence>
<comment type="catalytic activity">
    <reaction evidence="7">
        <text>L-proline + NADP(+) = (S)-1-pyrroline-5-carboxylate + NADPH + 2 H(+)</text>
        <dbReference type="Rhea" id="RHEA:14109"/>
        <dbReference type="ChEBI" id="CHEBI:15378"/>
        <dbReference type="ChEBI" id="CHEBI:17388"/>
        <dbReference type="ChEBI" id="CHEBI:57783"/>
        <dbReference type="ChEBI" id="CHEBI:58349"/>
        <dbReference type="ChEBI" id="CHEBI:60039"/>
        <dbReference type="EC" id="1.5.1.2"/>
    </reaction>
</comment>
<dbReference type="Gene3D" id="3.40.50.720">
    <property type="entry name" value="NAD(P)-binding Rossmann-like Domain"/>
    <property type="match status" value="1"/>
</dbReference>
<evidence type="ECO:0000256" key="2">
    <source>
        <dbReference type="ARBA" id="ARBA00005525"/>
    </source>
</evidence>
<sequence length="347" mass="37262">MHLKIHDGVKHSKQLKLLVNVYPAYKKLAKFCDPTLNKLNMIGLVIKKGLERSSKKYQISNINVTQRNYTANDCVDNIGFIGGGNIARAIGKGILGKELLNPRQIYVSEPYKPAQKLWMEMGANVTIKNGQVVENCQIIFLAVKSTNLQATVTDIQNTLSAPVKNKIFVSALAGIPLSVLEKVLLPVIPDARIVRSTLNTPLLVGAGCTVLSGDSRTTDDDINKLKTIMSAIGTCHVVPESQMNAAGGIVGCGPAYMYTMLDALSDGAVKMGIPRHLAVTFAAQVMYGSAKMILETGKHPGELKDQVCSPGGTTIAGLHAMERGKIRATLIEAVEAAVNRSEEIVGK</sequence>
<keyword evidence="5 7" id="KW-0521">NADP</keyword>
<keyword evidence="7" id="KW-0028">Amino-acid biosynthesis</keyword>
<reference evidence="11" key="1">
    <citation type="submission" date="2025-08" db="UniProtKB">
        <authorList>
            <consortium name="RefSeq"/>
        </authorList>
    </citation>
    <scope>IDENTIFICATION</scope>
</reference>
<dbReference type="InterPro" id="IPR000304">
    <property type="entry name" value="Pyrroline-COOH_reductase"/>
</dbReference>
<comment type="pathway">
    <text evidence="1 7">Amino-acid biosynthesis; L-proline biosynthesis; L-proline from L-glutamate 5-semialdehyde: step 1/1.</text>
</comment>
<evidence type="ECO:0000313" key="10">
    <source>
        <dbReference type="Proteomes" id="UP000694920"/>
    </source>
</evidence>
<dbReference type="Proteomes" id="UP000694920">
    <property type="component" value="Unplaced"/>
</dbReference>
<feature type="domain" description="Pyrroline-5-carboxylate reductase dimerisation" evidence="9">
    <location>
        <begin position="240"/>
        <end position="343"/>
    </location>
</feature>
<keyword evidence="4 7" id="KW-0641">Proline biosynthesis</keyword>
<dbReference type="RefSeq" id="XP_015606300.1">
    <property type="nucleotide sequence ID" value="XM_015750814.2"/>
</dbReference>
<dbReference type="NCBIfam" id="TIGR00112">
    <property type="entry name" value="proC"/>
    <property type="match status" value="1"/>
</dbReference>
<dbReference type="GO" id="GO:0055129">
    <property type="term" value="P:L-proline biosynthetic process"/>
    <property type="evidence" value="ECO:0007669"/>
    <property type="project" value="TreeGrafter"/>
</dbReference>
<dbReference type="InterPro" id="IPR053790">
    <property type="entry name" value="P5CR-like_CS"/>
</dbReference>
<dbReference type="Pfam" id="PF14748">
    <property type="entry name" value="P5CR_dimer"/>
    <property type="match status" value="1"/>
</dbReference>
<organism evidence="10 11">
    <name type="scientific">Cephus cinctus</name>
    <name type="common">Wheat stem sawfly</name>
    <dbReference type="NCBI Taxonomy" id="211228"/>
    <lineage>
        <taxon>Eukaryota</taxon>
        <taxon>Metazoa</taxon>
        <taxon>Ecdysozoa</taxon>
        <taxon>Arthropoda</taxon>
        <taxon>Hexapoda</taxon>
        <taxon>Insecta</taxon>
        <taxon>Pterygota</taxon>
        <taxon>Neoptera</taxon>
        <taxon>Endopterygota</taxon>
        <taxon>Hymenoptera</taxon>
        <taxon>Cephoidea</taxon>
        <taxon>Cephidae</taxon>
        <taxon>Cephus</taxon>
    </lineage>
</organism>
<accession>A0AAJ7CB11</accession>
<dbReference type="SUPFAM" id="SSF48179">
    <property type="entry name" value="6-phosphogluconate dehydrogenase C-terminal domain-like"/>
    <property type="match status" value="1"/>
</dbReference>
<dbReference type="Pfam" id="PF03807">
    <property type="entry name" value="F420_oxidored"/>
    <property type="match status" value="1"/>
</dbReference>
<feature type="domain" description="Pyrroline-5-carboxylate reductase catalytic N-terminal" evidence="8">
    <location>
        <begin position="78"/>
        <end position="174"/>
    </location>
</feature>
<keyword evidence="10" id="KW-1185">Reference proteome</keyword>
<protein>
    <recommendedName>
        <fullName evidence="3 7">Pyrroline-5-carboxylate reductase</fullName>
        <ecNumber evidence="3 7">1.5.1.2</ecNumber>
    </recommendedName>
</protein>
<dbReference type="InterPro" id="IPR008927">
    <property type="entry name" value="6-PGluconate_DH-like_C_sf"/>
</dbReference>
<evidence type="ECO:0000259" key="9">
    <source>
        <dbReference type="Pfam" id="PF14748"/>
    </source>
</evidence>
<dbReference type="GeneID" id="107273027"/>
<comment type="similarity">
    <text evidence="2 7">Belongs to the pyrroline-5-carboxylate reductase family.</text>
</comment>
<keyword evidence="6 7" id="KW-0560">Oxidoreductase</keyword>